<proteinExistence type="predicted"/>
<organism evidence="1">
    <name type="scientific">Rhipicephalus microplus</name>
    <name type="common">Cattle tick</name>
    <name type="synonym">Boophilus microplus</name>
    <dbReference type="NCBI Taxonomy" id="6941"/>
    <lineage>
        <taxon>Eukaryota</taxon>
        <taxon>Metazoa</taxon>
        <taxon>Ecdysozoa</taxon>
        <taxon>Arthropoda</taxon>
        <taxon>Chelicerata</taxon>
        <taxon>Arachnida</taxon>
        <taxon>Acari</taxon>
        <taxon>Parasitiformes</taxon>
        <taxon>Ixodida</taxon>
        <taxon>Ixodoidea</taxon>
        <taxon>Ixodidae</taxon>
        <taxon>Rhipicephalinae</taxon>
        <taxon>Rhipicephalus</taxon>
        <taxon>Boophilus</taxon>
    </lineage>
</organism>
<keyword evidence="1" id="KW-0689">Ribosomal protein</keyword>
<name>A0A6G5A0A8_RHIMP</name>
<dbReference type="EMBL" id="GIKN01002168">
    <property type="protein sequence ID" value="NIE44441.1"/>
    <property type="molecule type" value="Transcribed_RNA"/>
</dbReference>
<accession>A0A6G5A0A8</accession>
<protein>
    <submittedName>
        <fullName evidence="1">Putative 40s ribosomal protein s21</fullName>
    </submittedName>
</protein>
<keyword evidence="1" id="KW-0687">Ribonucleoprotein</keyword>
<reference evidence="1" key="1">
    <citation type="submission" date="2020-03" db="EMBL/GenBank/DDBJ databases">
        <title>A transcriptome and proteome of the tick Rhipicephalus microplus shaped by the genetic composition of its hosts and developmental stage.</title>
        <authorList>
            <person name="Garcia G.R."/>
            <person name="Ribeiro J.M.C."/>
            <person name="Maruyama S.R."/>
            <person name="Gardinasse L.G."/>
            <person name="Nelson K."/>
            <person name="Ferreira B.R."/>
            <person name="Andrade T.G."/>
            <person name="Santos I.K.F.M."/>
        </authorList>
    </citation>
    <scope>NUCLEOTIDE SEQUENCE</scope>
    <source>
        <strain evidence="1">NSGR</strain>
        <tissue evidence="1">Salivary glands</tissue>
    </source>
</reference>
<evidence type="ECO:0000313" key="1">
    <source>
        <dbReference type="EMBL" id="NIE44441.1"/>
    </source>
</evidence>
<dbReference type="GO" id="GO:0005840">
    <property type="term" value="C:ribosome"/>
    <property type="evidence" value="ECO:0007669"/>
    <property type="project" value="UniProtKB-KW"/>
</dbReference>
<dbReference type="AlphaFoldDB" id="A0A6G5A0A8"/>
<sequence length="95" mass="10326">MFIYELPSVVLWDIAIFLCQPRYAVVRLPHAADGTTDGVGRRFTGCPAGLFIYNCQVDLDGSMVLGVDDAVARRALAGNVQIDVFSGLVLHGWLT</sequence>